<accession>A0ABS6SMY0</accession>
<dbReference type="InterPro" id="IPR003759">
    <property type="entry name" value="Cbl-bd_cap"/>
</dbReference>
<reference evidence="2 3" key="1">
    <citation type="submission" date="2021-04" db="EMBL/GenBank/DDBJ databases">
        <authorList>
            <person name="Pira H."/>
            <person name="Risdian C."/>
            <person name="Wink J."/>
        </authorList>
    </citation>
    <scope>NUCLEOTIDE SEQUENCE [LARGE SCALE GENOMIC DNA]</scope>
    <source>
        <strain evidence="2 3">WH131</strain>
    </source>
</reference>
<protein>
    <submittedName>
        <fullName evidence="2">B12-binding domain-containing protein</fullName>
    </submittedName>
</protein>
<evidence type="ECO:0000313" key="3">
    <source>
        <dbReference type="Proteomes" id="UP000699975"/>
    </source>
</evidence>
<name>A0ABS6SMY0_9SPHN</name>
<gene>
    <name evidence="2" type="ORF">KCG45_09385</name>
</gene>
<dbReference type="Pfam" id="PF02607">
    <property type="entry name" value="B12-binding_2"/>
    <property type="match status" value="1"/>
</dbReference>
<sequence>MANTKGNGVFEAGQAALRKVISNPLGLRKTAQAERDEREAALSDDSINAIIEGEIIPRLLMAHASGRPSSRAGRDVGIASSDASDFAKLPMSLEAANLIEEVDRFLDAGVSVETIYLDLLAPAARKLGDMWENDECDFVDVTMGLWRLQEVMRDLASRVPPPPLEDKANQRRALFSAMPGDQHSFGALMIDEVFSRAGWHSEALPNGERRELLDRLASSHFDVAGLTVSRHCPSATITSLITAMRSVSANPHLSVLIGGKMINDDHSIVAQVGADGTGADARDALEEADRLVRSKPVRAQAMR</sequence>
<evidence type="ECO:0000259" key="1">
    <source>
        <dbReference type="PROSITE" id="PS51332"/>
    </source>
</evidence>
<dbReference type="Proteomes" id="UP000699975">
    <property type="component" value="Unassembled WGS sequence"/>
</dbReference>
<organism evidence="2 3">
    <name type="scientific">Erythrobacter ani</name>
    <dbReference type="NCBI Taxonomy" id="2827235"/>
    <lineage>
        <taxon>Bacteria</taxon>
        <taxon>Pseudomonadati</taxon>
        <taxon>Pseudomonadota</taxon>
        <taxon>Alphaproteobacteria</taxon>
        <taxon>Sphingomonadales</taxon>
        <taxon>Erythrobacteraceae</taxon>
        <taxon>Erythrobacter/Porphyrobacter group</taxon>
        <taxon>Erythrobacter</taxon>
    </lineage>
</organism>
<dbReference type="InterPro" id="IPR006158">
    <property type="entry name" value="Cobalamin-bd"/>
</dbReference>
<comment type="caution">
    <text evidence="2">The sequence shown here is derived from an EMBL/GenBank/DDBJ whole genome shotgun (WGS) entry which is preliminary data.</text>
</comment>
<dbReference type="PROSITE" id="PS51332">
    <property type="entry name" value="B12_BINDING"/>
    <property type="match status" value="1"/>
</dbReference>
<evidence type="ECO:0000313" key="2">
    <source>
        <dbReference type="EMBL" id="MBV7266390.1"/>
    </source>
</evidence>
<keyword evidence="3" id="KW-1185">Reference proteome</keyword>
<dbReference type="RefSeq" id="WP_218316992.1">
    <property type="nucleotide sequence ID" value="NZ_JAGSPB010000002.1"/>
</dbReference>
<dbReference type="EMBL" id="JAGSPB010000002">
    <property type="protein sequence ID" value="MBV7266390.1"/>
    <property type="molecule type" value="Genomic_DNA"/>
</dbReference>
<feature type="domain" description="B12-binding" evidence="1">
    <location>
        <begin position="170"/>
        <end position="302"/>
    </location>
</feature>
<proteinExistence type="predicted"/>